<dbReference type="GO" id="GO:0006281">
    <property type="term" value="P:DNA repair"/>
    <property type="evidence" value="ECO:0007669"/>
    <property type="project" value="TreeGrafter"/>
</dbReference>
<dbReference type="OrthoDB" id="19045at2759"/>
<dbReference type="PANTHER" id="PTHR12083:SF9">
    <property type="entry name" value="BIFUNCTIONAL POLYNUCLEOTIDE PHOSPHATASE_KINASE"/>
    <property type="match status" value="1"/>
</dbReference>
<reference evidence="1" key="1">
    <citation type="journal article" date="2020" name="Stud. Mycol.">
        <title>101 Dothideomycetes genomes: a test case for predicting lifestyles and emergence of pathogens.</title>
        <authorList>
            <person name="Haridas S."/>
            <person name="Albert R."/>
            <person name="Binder M."/>
            <person name="Bloem J."/>
            <person name="Labutti K."/>
            <person name="Salamov A."/>
            <person name="Andreopoulos B."/>
            <person name="Baker S."/>
            <person name="Barry K."/>
            <person name="Bills G."/>
            <person name="Bluhm B."/>
            <person name="Cannon C."/>
            <person name="Castanera R."/>
            <person name="Culley D."/>
            <person name="Daum C."/>
            <person name="Ezra D."/>
            <person name="Gonzalez J."/>
            <person name="Henrissat B."/>
            <person name="Kuo A."/>
            <person name="Liang C."/>
            <person name="Lipzen A."/>
            <person name="Lutzoni F."/>
            <person name="Magnuson J."/>
            <person name="Mondo S."/>
            <person name="Nolan M."/>
            <person name="Ohm R."/>
            <person name="Pangilinan J."/>
            <person name="Park H.-J."/>
            <person name="Ramirez L."/>
            <person name="Alfaro M."/>
            <person name="Sun H."/>
            <person name="Tritt A."/>
            <person name="Yoshinaga Y."/>
            <person name="Zwiers L.-H."/>
            <person name="Turgeon B."/>
            <person name="Goodwin S."/>
            <person name="Spatafora J."/>
            <person name="Crous P."/>
            <person name="Grigoriev I."/>
        </authorList>
    </citation>
    <scope>NUCLEOTIDE SEQUENCE</scope>
    <source>
        <strain evidence="1">CBS 183.55</strain>
    </source>
</reference>
<organism evidence="1 2">
    <name type="scientific">Didymella exigua CBS 183.55</name>
    <dbReference type="NCBI Taxonomy" id="1150837"/>
    <lineage>
        <taxon>Eukaryota</taxon>
        <taxon>Fungi</taxon>
        <taxon>Dikarya</taxon>
        <taxon>Ascomycota</taxon>
        <taxon>Pezizomycotina</taxon>
        <taxon>Dothideomycetes</taxon>
        <taxon>Pleosporomycetidae</taxon>
        <taxon>Pleosporales</taxon>
        <taxon>Pleosporineae</taxon>
        <taxon>Didymellaceae</taxon>
        <taxon>Didymella</taxon>
    </lineage>
</organism>
<keyword evidence="2" id="KW-1185">Reference proteome</keyword>
<evidence type="ECO:0000313" key="2">
    <source>
        <dbReference type="Proteomes" id="UP000800082"/>
    </source>
</evidence>
<protein>
    <submittedName>
        <fullName evidence="1">P-loop containing nucleoside triphosphate hydrolase protein</fullName>
    </submittedName>
</protein>
<keyword evidence="1" id="KW-0378">Hydrolase</keyword>
<dbReference type="Proteomes" id="UP000800082">
    <property type="component" value="Unassembled WGS sequence"/>
</dbReference>
<dbReference type="EMBL" id="ML978957">
    <property type="protein sequence ID" value="KAF1933688.1"/>
    <property type="molecule type" value="Genomic_DNA"/>
</dbReference>
<dbReference type="GO" id="GO:0046403">
    <property type="term" value="F:polynucleotide 3'-phosphatase activity"/>
    <property type="evidence" value="ECO:0007669"/>
    <property type="project" value="TreeGrafter"/>
</dbReference>
<gene>
    <name evidence="1" type="ORF">M421DRAFT_1064</name>
</gene>
<dbReference type="Gene3D" id="3.40.50.300">
    <property type="entry name" value="P-loop containing nucleotide triphosphate hydrolases"/>
    <property type="match status" value="1"/>
</dbReference>
<dbReference type="RefSeq" id="XP_033453936.1">
    <property type="nucleotide sequence ID" value="XM_033587123.1"/>
</dbReference>
<dbReference type="AlphaFoldDB" id="A0A6A5S2X7"/>
<dbReference type="PANTHER" id="PTHR12083">
    <property type="entry name" value="BIFUNCTIONAL POLYNUCLEOTIDE PHOSPHATASE/KINASE"/>
    <property type="match status" value="1"/>
</dbReference>
<sequence>MIILVGLPGAGKTTFFRRFLQSRGYLRQSAHAYATRKDFIYAVDETVIRGTLVVIDDLNIDVESRAPWVAIASKYAVEADAYALESSTNLCLHNDTVRALGGHPINSEDRPVYPRTPFLDLVKRYQSPSTSEGFRGVHEVKFKWQGTQEELDIWKKFWI</sequence>
<dbReference type="SUPFAM" id="SSF52540">
    <property type="entry name" value="P-loop containing nucleoside triphosphate hydrolases"/>
    <property type="match status" value="1"/>
</dbReference>
<accession>A0A6A5S2X7</accession>
<dbReference type="GO" id="GO:0046404">
    <property type="term" value="F:ATP-dependent polydeoxyribonucleotide 5'-hydroxyl-kinase activity"/>
    <property type="evidence" value="ECO:0007669"/>
    <property type="project" value="TreeGrafter"/>
</dbReference>
<dbReference type="GO" id="GO:0003690">
    <property type="term" value="F:double-stranded DNA binding"/>
    <property type="evidence" value="ECO:0007669"/>
    <property type="project" value="TreeGrafter"/>
</dbReference>
<dbReference type="InterPro" id="IPR027417">
    <property type="entry name" value="P-loop_NTPase"/>
</dbReference>
<name>A0A6A5S2X7_9PLEO</name>
<proteinExistence type="predicted"/>
<evidence type="ECO:0000313" key="1">
    <source>
        <dbReference type="EMBL" id="KAF1933688.1"/>
    </source>
</evidence>
<dbReference type="GeneID" id="54344769"/>